<dbReference type="CDD" id="cd03801">
    <property type="entry name" value="GT4_PimA-like"/>
    <property type="match status" value="1"/>
</dbReference>
<gene>
    <name evidence="3" type="ORF">DWX92_09650</name>
</gene>
<feature type="domain" description="Glycosyl transferase family 1" evidence="1">
    <location>
        <begin position="199"/>
        <end position="352"/>
    </location>
</feature>
<organism evidence="3 4">
    <name type="scientific">Holdemanella biformis</name>
    <dbReference type="NCBI Taxonomy" id="1735"/>
    <lineage>
        <taxon>Bacteria</taxon>
        <taxon>Bacillati</taxon>
        <taxon>Bacillota</taxon>
        <taxon>Erysipelotrichia</taxon>
        <taxon>Erysipelotrichales</taxon>
        <taxon>Erysipelotrichaceae</taxon>
        <taxon>Holdemanella</taxon>
    </lineage>
</organism>
<dbReference type="InterPro" id="IPR001296">
    <property type="entry name" value="Glyco_trans_1"/>
</dbReference>
<dbReference type="SUPFAM" id="SSF53756">
    <property type="entry name" value="UDP-Glycosyltransferase/glycogen phosphorylase"/>
    <property type="match status" value="1"/>
</dbReference>
<dbReference type="Gene3D" id="3.40.50.2000">
    <property type="entry name" value="Glycogen Phosphorylase B"/>
    <property type="match status" value="2"/>
</dbReference>
<dbReference type="GO" id="GO:0016757">
    <property type="term" value="F:glycosyltransferase activity"/>
    <property type="evidence" value="ECO:0007669"/>
    <property type="project" value="InterPro"/>
</dbReference>
<dbReference type="InterPro" id="IPR050194">
    <property type="entry name" value="Glycosyltransferase_grp1"/>
</dbReference>
<sequence length="385" mass="44498">MANKKVCIFSAQHLPHMGGVERYTLNLCKKLIEKGNEPVVVTSKIGDMPNFEIMHDTRVYRFNCYPFLKGRYPFLKKDSEYKKIISILEKEHFDLVIVNTRFYRHSLVAMKFAQKNHIPCITIEHGTSHLSVNNKVLDFFGSIYEHGLTMLDKRHCDRYYGVSLACNEWLKHFHIEASGVLYNSIDVHEVDELRKNKCEDYRKKYNISKDATVITFTGRLLPEKGIPQLLNVMSEINKKRDDVYLFIAGEGDLEAYIDQRKNDHIIPLGRIDFNHIVALLDDSDIFCLPSFSEGFSTSVLEAAACECYIVTTARGGSKELVINKDYGMIIENNSEELLLPALEEAINDKEGRIHATKLSYQRLCENFTWDTVERKVEMIMDEFNK</sequence>
<evidence type="ECO:0000313" key="3">
    <source>
        <dbReference type="EMBL" id="RGS44860.1"/>
    </source>
</evidence>
<comment type="caution">
    <text evidence="3">The sequence shown here is derived from an EMBL/GenBank/DDBJ whole genome shotgun (WGS) entry which is preliminary data.</text>
</comment>
<dbReference type="InterPro" id="IPR028098">
    <property type="entry name" value="Glyco_trans_4-like_N"/>
</dbReference>
<reference evidence="3 4" key="1">
    <citation type="submission" date="2018-08" db="EMBL/GenBank/DDBJ databases">
        <title>A genome reference for cultivated species of the human gut microbiota.</title>
        <authorList>
            <person name="Zou Y."/>
            <person name="Xue W."/>
            <person name="Luo G."/>
        </authorList>
    </citation>
    <scope>NUCLEOTIDE SEQUENCE [LARGE SCALE GENOMIC DNA]</scope>
    <source>
        <strain evidence="3 4">AF22-10AC</strain>
    </source>
</reference>
<dbReference type="PANTHER" id="PTHR45947:SF3">
    <property type="entry name" value="SULFOQUINOVOSYL TRANSFERASE SQD2"/>
    <property type="match status" value="1"/>
</dbReference>
<accession>A0A412IXP9</accession>
<dbReference type="PANTHER" id="PTHR45947">
    <property type="entry name" value="SULFOQUINOVOSYL TRANSFERASE SQD2"/>
    <property type="match status" value="1"/>
</dbReference>
<evidence type="ECO:0000313" key="4">
    <source>
        <dbReference type="Proteomes" id="UP000285274"/>
    </source>
</evidence>
<evidence type="ECO:0000259" key="1">
    <source>
        <dbReference type="Pfam" id="PF00534"/>
    </source>
</evidence>
<dbReference type="EMBL" id="QRVM01000052">
    <property type="protein sequence ID" value="RGS44860.1"/>
    <property type="molecule type" value="Genomic_DNA"/>
</dbReference>
<dbReference type="Proteomes" id="UP000285274">
    <property type="component" value="Unassembled WGS sequence"/>
</dbReference>
<feature type="domain" description="Glycosyltransferase subfamily 4-like N-terminal" evidence="2">
    <location>
        <begin position="17"/>
        <end position="188"/>
    </location>
</feature>
<dbReference type="AlphaFoldDB" id="A0A412IXP9"/>
<dbReference type="RefSeq" id="WP_118320455.1">
    <property type="nucleotide sequence ID" value="NZ_CATYGP010000046.1"/>
</dbReference>
<keyword evidence="3" id="KW-0808">Transferase</keyword>
<protein>
    <submittedName>
        <fullName evidence="3">Glycosyltransferase family 1 protein</fullName>
    </submittedName>
</protein>
<proteinExistence type="predicted"/>
<dbReference type="Pfam" id="PF00534">
    <property type="entry name" value="Glycos_transf_1"/>
    <property type="match status" value="1"/>
</dbReference>
<dbReference type="Pfam" id="PF13439">
    <property type="entry name" value="Glyco_transf_4"/>
    <property type="match status" value="1"/>
</dbReference>
<name>A0A412IXP9_9FIRM</name>
<evidence type="ECO:0000259" key="2">
    <source>
        <dbReference type="Pfam" id="PF13439"/>
    </source>
</evidence>